<dbReference type="PANTHER" id="PTHR36156">
    <property type="entry name" value="SLR2101 PROTEIN"/>
    <property type="match status" value="1"/>
</dbReference>
<dbReference type="STRING" id="477680.SAMN05421788_101438"/>
<dbReference type="PANTHER" id="PTHR36156:SF2">
    <property type="entry name" value="CUPIN TYPE-2 DOMAIN-CONTAINING PROTEIN"/>
    <property type="match status" value="1"/>
</dbReference>
<dbReference type="InterPro" id="IPR014710">
    <property type="entry name" value="RmlC-like_jellyroll"/>
</dbReference>
<evidence type="ECO:0008006" key="3">
    <source>
        <dbReference type="Google" id="ProtNLM"/>
    </source>
</evidence>
<name>A0A173MNE3_9BACT</name>
<organism evidence="1 2">
    <name type="scientific">Filimonas lacunae</name>
    <dbReference type="NCBI Taxonomy" id="477680"/>
    <lineage>
        <taxon>Bacteria</taxon>
        <taxon>Pseudomonadati</taxon>
        <taxon>Bacteroidota</taxon>
        <taxon>Chitinophagia</taxon>
        <taxon>Chitinophagales</taxon>
        <taxon>Chitinophagaceae</taxon>
        <taxon>Filimonas</taxon>
    </lineage>
</organism>
<dbReference type="EMBL" id="FTOR01000001">
    <property type="protein sequence ID" value="SIS65365.1"/>
    <property type="molecule type" value="Genomic_DNA"/>
</dbReference>
<keyword evidence="2" id="KW-1185">Reference proteome</keyword>
<proteinExistence type="predicted"/>
<dbReference type="SUPFAM" id="SSF51182">
    <property type="entry name" value="RmlC-like cupins"/>
    <property type="match status" value="1"/>
</dbReference>
<dbReference type="OrthoDB" id="4205621at2"/>
<dbReference type="AlphaFoldDB" id="A0A173MNE3"/>
<dbReference type="RefSeq" id="WP_076375221.1">
    <property type="nucleotide sequence ID" value="NZ_AP017422.1"/>
</dbReference>
<dbReference type="KEGG" id="fln:FLA_5036"/>
<evidence type="ECO:0000313" key="1">
    <source>
        <dbReference type="EMBL" id="SIS65365.1"/>
    </source>
</evidence>
<gene>
    <name evidence="1" type="ORF">SAMN05421788_101438</name>
</gene>
<dbReference type="Proteomes" id="UP000186917">
    <property type="component" value="Unassembled WGS sequence"/>
</dbReference>
<dbReference type="InterPro" id="IPR011051">
    <property type="entry name" value="RmlC_Cupin_sf"/>
</dbReference>
<accession>A0A173MNE3</accession>
<dbReference type="CDD" id="cd07009">
    <property type="entry name" value="cupin_BLL0285-like"/>
    <property type="match status" value="1"/>
</dbReference>
<evidence type="ECO:0000313" key="2">
    <source>
        <dbReference type="Proteomes" id="UP000186917"/>
    </source>
</evidence>
<sequence length="121" mass="13541">MIKAYHLYTGTDGHSHFTEGFVTNDVSTSAVSTHFKETAPHSVYDWHPAPATQYVVTLQGTLEFEMNSGKKFILNPGEILIAMDTTGSGHKWQMLGDEPWRRMYVVFTDINDINFVAAQGS</sequence>
<protein>
    <recommendedName>
        <fullName evidence="3">Cupin domain-containing protein</fullName>
    </recommendedName>
</protein>
<reference evidence="2" key="1">
    <citation type="submission" date="2017-01" db="EMBL/GenBank/DDBJ databases">
        <authorList>
            <person name="Varghese N."/>
            <person name="Submissions S."/>
        </authorList>
    </citation>
    <scope>NUCLEOTIDE SEQUENCE [LARGE SCALE GENOMIC DNA]</scope>
    <source>
        <strain evidence="2">DSM 21054</strain>
    </source>
</reference>
<dbReference type="InterPro" id="IPR047142">
    <property type="entry name" value="OryJ/VirC-like"/>
</dbReference>
<dbReference type="Gene3D" id="2.60.120.10">
    <property type="entry name" value="Jelly Rolls"/>
    <property type="match status" value="1"/>
</dbReference>